<dbReference type="Proteomes" id="UP000190027">
    <property type="component" value="Unassembled WGS sequence"/>
</dbReference>
<evidence type="ECO:0000313" key="3">
    <source>
        <dbReference type="Proteomes" id="UP000190027"/>
    </source>
</evidence>
<keyword evidence="3" id="KW-1185">Reference proteome</keyword>
<dbReference type="EMBL" id="FUYC01000003">
    <property type="protein sequence ID" value="SKA77715.1"/>
    <property type="molecule type" value="Genomic_DNA"/>
</dbReference>
<keyword evidence="2" id="KW-0808">Transferase</keyword>
<gene>
    <name evidence="2" type="ORF">SAMN02745704_01029</name>
</gene>
<dbReference type="CDD" id="cd00158">
    <property type="entry name" value="RHOD"/>
    <property type="match status" value="1"/>
</dbReference>
<dbReference type="InterPro" id="IPR036873">
    <property type="entry name" value="Rhodanese-like_dom_sf"/>
</dbReference>
<feature type="domain" description="Rhodanese" evidence="1">
    <location>
        <begin position="69"/>
        <end position="154"/>
    </location>
</feature>
<organism evidence="2 3">
    <name type="scientific">Paucidesulfovibrio gracilis DSM 16080</name>
    <dbReference type="NCBI Taxonomy" id="1121449"/>
    <lineage>
        <taxon>Bacteria</taxon>
        <taxon>Pseudomonadati</taxon>
        <taxon>Thermodesulfobacteriota</taxon>
        <taxon>Desulfovibrionia</taxon>
        <taxon>Desulfovibrionales</taxon>
        <taxon>Desulfovibrionaceae</taxon>
        <taxon>Paucidesulfovibrio</taxon>
    </lineage>
</organism>
<dbReference type="RefSeq" id="WP_078716607.1">
    <property type="nucleotide sequence ID" value="NZ_FUYC01000003.1"/>
</dbReference>
<reference evidence="2 3" key="1">
    <citation type="submission" date="2017-02" db="EMBL/GenBank/DDBJ databases">
        <authorList>
            <person name="Peterson S.W."/>
        </authorList>
    </citation>
    <scope>NUCLEOTIDE SEQUENCE [LARGE SCALE GENOMIC DNA]</scope>
    <source>
        <strain evidence="2 3">DSM 16080</strain>
    </source>
</reference>
<dbReference type="STRING" id="1121449.SAMN02745704_01029"/>
<dbReference type="OrthoDB" id="9789348at2"/>
<sequence length="156" mass="16578">MRKSNIWRYFFGEAFGLLLLSVLLAVAANHLRSNSLPLFSVPVDPSTAEHDGSKDVATVTPVQAMEMALEGGVIFVDVRSALEYSDGHVSGALSIPYTEAKDRSEALRIIAYCSGPECGMAENFAALAAKDGIRVQVMPQGISGWFASGGLLEAGQ</sequence>
<dbReference type="AlphaFoldDB" id="A0A1T4WLE0"/>
<dbReference type="SMART" id="SM00450">
    <property type="entry name" value="RHOD"/>
    <property type="match status" value="1"/>
</dbReference>
<evidence type="ECO:0000259" key="1">
    <source>
        <dbReference type="PROSITE" id="PS50206"/>
    </source>
</evidence>
<proteinExistence type="predicted"/>
<protein>
    <submittedName>
        <fullName evidence="2">Rhodanese-related sulfurtransferase</fullName>
    </submittedName>
</protein>
<evidence type="ECO:0000313" key="2">
    <source>
        <dbReference type="EMBL" id="SKA77715.1"/>
    </source>
</evidence>
<name>A0A1T4WLE0_9BACT</name>
<dbReference type="Pfam" id="PF00581">
    <property type="entry name" value="Rhodanese"/>
    <property type="match status" value="1"/>
</dbReference>
<dbReference type="InterPro" id="IPR001763">
    <property type="entry name" value="Rhodanese-like_dom"/>
</dbReference>
<dbReference type="GO" id="GO:0016740">
    <property type="term" value="F:transferase activity"/>
    <property type="evidence" value="ECO:0007669"/>
    <property type="project" value="UniProtKB-KW"/>
</dbReference>
<dbReference type="Gene3D" id="3.40.250.10">
    <property type="entry name" value="Rhodanese-like domain"/>
    <property type="match status" value="1"/>
</dbReference>
<accession>A0A1T4WLE0</accession>
<dbReference type="PROSITE" id="PS50206">
    <property type="entry name" value="RHODANESE_3"/>
    <property type="match status" value="1"/>
</dbReference>
<dbReference type="SUPFAM" id="SSF52821">
    <property type="entry name" value="Rhodanese/Cell cycle control phosphatase"/>
    <property type="match status" value="1"/>
</dbReference>